<dbReference type="Pfam" id="PF09722">
    <property type="entry name" value="Xre_MbcA_ParS_C"/>
    <property type="match status" value="1"/>
</dbReference>
<comment type="caution">
    <text evidence="3">The sequence shown here is derived from an EMBL/GenBank/DDBJ whole genome shotgun (WGS) entry which is preliminary data.</text>
</comment>
<evidence type="ECO:0000313" key="3">
    <source>
        <dbReference type="EMBL" id="RNF58685.1"/>
    </source>
</evidence>
<sequence length="131" mass="14433">MTAISIESLGALSGSDQEEVVLTKALRNAAERLGISPGLLAKILGVSASTVSRLYAGRYRLKPMRKEWELALLFVRLYRALFALVGGDADAQRWLQSRNYELGGVTPLALLQSVDGLTRVLHYLDAYRARL</sequence>
<dbReference type="SUPFAM" id="SSF47413">
    <property type="entry name" value="lambda repressor-like DNA-binding domains"/>
    <property type="match status" value="1"/>
</dbReference>
<dbReference type="AlphaFoldDB" id="A0A3M8QR12"/>
<accession>A0A3M8QR12</accession>
<dbReference type="RefSeq" id="WP_123105582.1">
    <property type="nucleotide sequence ID" value="NZ_CP127527.1"/>
</dbReference>
<dbReference type="InterPro" id="IPR046847">
    <property type="entry name" value="Xre-like_HTH"/>
</dbReference>
<dbReference type="GO" id="GO:0003677">
    <property type="term" value="F:DNA binding"/>
    <property type="evidence" value="ECO:0007669"/>
    <property type="project" value="InterPro"/>
</dbReference>
<dbReference type="InterPro" id="IPR010982">
    <property type="entry name" value="Lambda_DNA-bd_dom_sf"/>
</dbReference>
<gene>
    <name evidence="3" type="ORF">EC580_12585</name>
</gene>
<dbReference type="EMBL" id="RIZI01000190">
    <property type="protein sequence ID" value="RNF58685.1"/>
    <property type="molecule type" value="Genomic_DNA"/>
</dbReference>
<dbReference type="InterPro" id="IPR024467">
    <property type="entry name" value="Xre/MbcA/ParS-like_toxin-bd"/>
</dbReference>
<name>A0A3M8QR12_9PROT</name>
<evidence type="ECO:0000259" key="2">
    <source>
        <dbReference type="Pfam" id="PF20432"/>
    </source>
</evidence>
<protein>
    <submittedName>
        <fullName evidence="3">DUF2384 domain-containing protein</fullName>
    </submittedName>
</protein>
<proteinExistence type="predicted"/>
<reference evidence="3" key="1">
    <citation type="submission" date="2018-10" db="EMBL/GenBank/DDBJ databases">
        <title>Acidithiobacillus sulfuriphilus sp. nov.: an extremely acidophilic sulfur-oxidizing chemolithotroph isolated from a neutral pH environment.</title>
        <authorList>
            <person name="Falagan C."/>
            <person name="Moya-Beltran A."/>
            <person name="Quatrini R."/>
            <person name="Johnson D.B."/>
        </authorList>
    </citation>
    <scope>NUCLEOTIDE SEQUENCE [LARGE SCALE GENOMIC DNA]</scope>
    <source>
        <strain evidence="3">CJ-2</strain>
    </source>
</reference>
<evidence type="ECO:0000259" key="1">
    <source>
        <dbReference type="Pfam" id="PF09722"/>
    </source>
</evidence>
<feature type="domain" description="Antitoxin Xre-like helix-turn-helix" evidence="2">
    <location>
        <begin position="21"/>
        <end position="76"/>
    </location>
</feature>
<dbReference type="Pfam" id="PF20432">
    <property type="entry name" value="Xre-like-HTH"/>
    <property type="match status" value="1"/>
</dbReference>
<organism evidence="3">
    <name type="scientific">Acidithiobacillus sulfuriphilus</name>
    <dbReference type="NCBI Taxonomy" id="1867749"/>
    <lineage>
        <taxon>Bacteria</taxon>
        <taxon>Pseudomonadati</taxon>
        <taxon>Pseudomonadota</taxon>
        <taxon>Acidithiobacillia</taxon>
        <taxon>Acidithiobacillales</taxon>
        <taxon>Acidithiobacillaceae</taxon>
        <taxon>Acidithiobacillus</taxon>
    </lineage>
</organism>
<feature type="domain" description="Antitoxin Xre/MbcA/ParS-like toxin-binding" evidence="1">
    <location>
        <begin position="80"/>
        <end position="129"/>
    </location>
</feature>
<dbReference type="OrthoDB" id="565125at2"/>